<gene>
    <name evidence="2" type="ORF">A3Q56_01002</name>
</gene>
<reference evidence="2 3" key="1">
    <citation type="submission" date="2016-04" db="EMBL/GenBank/DDBJ databases">
        <title>The genome of Intoshia linei affirms orthonectids as highly simplified spiralians.</title>
        <authorList>
            <person name="Mikhailov K.V."/>
            <person name="Slusarev G.S."/>
            <person name="Nikitin M.A."/>
            <person name="Logacheva M.D."/>
            <person name="Penin A."/>
            <person name="Aleoshin V."/>
            <person name="Panchin Y.V."/>
        </authorList>
    </citation>
    <scope>NUCLEOTIDE SEQUENCE [LARGE SCALE GENOMIC DNA]</scope>
    <source>
        <strain evidence="2">Intl2013</strain>
        <tissue evidence="2">Whole animal</tissue>
    </source>
</reference>
<dbReference type="EMBL" id="LWCA01000070">
    <property type="protein sequence ID" value="OAF71217.1"/>
    <property type="molecule type" value="Genomic_DNA"/>
</dbReference>
<evidence type="ECO:0000313" key="2">
    <source>
        <dbReference type="EMBL" id="OAF71217.1"/>
    </source>
</evidence>
<feature type="region of interest" description="Disordered" evidence="1">
    <location>
        <begin position="1"/>
        <end position="20"/>
    </location>
</feature>
<evidence type="ECO:0000313" key="3">
    <source>
        <dbReference type="Proteomes" id="UP000078046"/>
    </source>
</evidence>
<feature type="compositionally biased region" description="Polar residues" evidence="1">
    <location>
        <begin position="1"/>
        <end position="11"/>
    </location>
</feature>
<accession>A0A177BA76</accession>
<dbReference type="Proteomes" id="UP000078046">
    <property type="component" value="Unassembled WGS sequence"/>
</dbReference>
<comment type="caution">
    <text evidence="2">The sequence shown here is derived from an EMBL/GenBank/DDBJ whole genome shotgun (WGS) entry which is preliminary data.</text>
</comment>
<sequence>MNYSFHKINNNGKKRNSKPSFIEIENESQLNQPVFQKELYEPVKSDESHETFETKNEYIDSEKIKSKPASNQQKITQKPTKPNNLYKISIKQSRNIISKNSVSRCCKPRTLGKSSKFKRD</sequence>
<proteinExistence type="predicted"/>
<evidence type="ECO:0000256" key="1">
    <source>
        <dbReference type="SAM" id="MobiDB-lite"/>
    </source>
</evidence>
<feature type="region of interest" description="Disordered" evidence="1">
    <location>
        <begin position="42"/>
        <end position="86"/>
    </location>
</feature>
<keyword evidence="3" id="KW-1185">Reference proteome</keyword>
<organism evidence="2 3">
    <name type="scientific">Intoshia linei</name>
    <dbReference type="NCBI Taxonomy" id="1819745"/>
    <lineage>
        <taxon>Eukaryota</taxon>
        <taxon>Metazoa</taxon>
        <taxon>Spiralia</taxon>
        <taxon>Lophotrochozoa</taxon>
        <taxon>Mesozoa</taxon>
        <taxon>Orthonectida</taxon>
        <taxon>Rhopaluridae</taxon>
        <taxon>Intoshia</taxon>
    </lineage>
</organism>
<feature type="compositionally biased region" description="Basic and acidic residues" evidence="1">
    <location>
        <begin position="42"/>
        <end position="65"/>
    </location>
</feature>
<feature type="region of interest" description="Disordered" evidence="1">
    <location>
        <begin position="99"/>
        <end position="120"/>
    </location>
</feature>
<dbReference type="AlphaFoldDB" id="A0A177BA76"/>
<name>A0A177BA76_9BILA</name>
<feature type="compositionally biased region" description="Polar residues" evidence="1">
    <location>
        <begin position="68"/>
        <end position="83"/>
    </location>
</feature>
<protein>
    <submittedName>
        <fullName evidence="2">Uncharacterized protein</fullName>
    </submittedName>
</protein>